<comment type="caution">
    <text evidence="1">The sequence shown here is derived from an EMBL/GenBank/DDBJ whole genome shotgun (WGS) entry which is preliminary data.</text>
</comment>
<gene>
    <name evidence="1" type="ORF">F2P81_009305</name>
</gene>
<reference evidence="1 2" key="1">
    <citation type="submission" date="2019-06" db="EMBL/GenBank/DDBJ databases">
        <title>Draft genomes of female and male turbot (Scophthalmus maximus).</title>
        <authorList>
            <person name="Xu H."/>
            <person name="Xu X.-W."/>
            <person name="Shao C."/>
            <person name="Chen S."/>
        </authorList>
    </citation>
    <scope>NUCLEOTIDE SEQUENCE [LARGE SCALE GENOMIC DNA]</scope>
    <source>
        <strain evidence="1">Ysfricsl-2016a</strain>
        <tissue evidence="1">Blood</tissue>
    </source>
</reference>
<evidence type="ECO:0000313" key="1">
    <source>
        <dbReference type="EMBL" id="KAF0038821.1"/>
    </source>
</evidence>
<dbReference type="Proteomes" id="UP000438429">
    <property type="component" value="Unassembled WGS sequence"/>
</dbReference>
<dbReference type="AlphaFoldDB" id="A0A6A4T6S5"/>
<sequence>MSGRQCKSECSYEYVCHVRQTTNVKQTDQKHEHFIFKNRVTIMIRASLIISSKVTVFPVSSPPNSSVTHGYKNIFSPHDFPVTTTSHNIFDQHQLR</sequence>
<organism evidence="1 2">
    <name type="scientific">Scophthalmus maximus</name>
    <name type="common">Turbot</name>
    <name type="synonym">Psetta maxima</name>
    <dbReference type="NCBI Taxonomy" id="52904"/>
    <lineage>
        <taxon>Eukaryota</taxon>
        <taxon>Metazoa</taxon>
        <taxon>Chordata</taxon>
        <taxon>Craniata</taxon>
        <taxon>Vertebrata</taxon>
        <taxon>Euteleostomi</taxon>
        <taxon>Actinopterygii</taxon>
        <taxon>Neopterygii</taxon>
        <taxon>Teleostei</taxon>
        <taxon>Neoteleostei</taxon>
        <taxon>Acanthomorphata</taxon>
        <taxon>Carangaria</taxon>
        <taxon>Pleuronectiformes</taxon>
        <taxon>Pleuronectoidei</taxon>
        <taxon>Scophthalmidae</taxon>
        <taxon>Scophthalmus</taxon>
    </lineage>
</organism>
<protein>
    <submittedName>
        <fullName evidence="1">Uncharacterized protein</fullName>
    </submittedName>
</protein>
<name>A0A6A4T6S5_SCOMX</name>
<evidence type="ECO:0000313" key="2">
    <source>
        <dbReference type="Proteomes" id="UP000438429"/>
    </source>
</evidence>
<proteinExistence type="predicted"/>
<dbReference type="EMBL" id="VEVO01000008">
    <property type="protein sequence ID" value="KAF0038821.1"/>
    <property type="molecule type" value="Genomic_DNA"/>
</dbReference>
<accession>A0A6A4T6S5</accession>